<dbReference type="GO" id="GO:0016702">
    <property type="term" value="F:oxidoreductase activity, acting on single donors with incorporation of molecular oxygen, incorporation of two atoms of oxygen"/>
    <property type="evidence" value="ECO:0007669"/>
    <property type="project" value="InterPro"/>
</dbReference>
<dbReference type="SUPFAM" id="SSF49482">
    <property type="entry name" value="Aromatic compound dioxygenase"/>
    <property type="match status" value="1"/>
</dbReference>
<proteinExistence type="predicted"/>
<accession>A0AA39J932</accession>
<protein>
    <submittedName>
        <fullName evidence="1">Uncharacterized protein</fullName>
    </submittedName>
</protein>
<gene>
    <name evidence="1" type="ORF">EV421DRAFT_1666363</name>
</gene>
<feature type="non-terminal residue" evidence="1">
    <location>
        <position position="62"/>
    </location>
</feature>
<comment type="caution">
    <text evidence="1">The sequence shown here is derived from an EMBL/GenBank/DDBJ whole genome shotgun (WGS) entry which is preliminary data.</text>
</comment>
<organism evidence="1 2">
    <name type="scientific">Armillaria borealis</name>
    <dbReference type="NCBI Taxonomy" id="47425"/>
    <lineage>
        <taxon>Eukaryota</taxon>
        <taxon>Fungi</taxon>
        <taxon>Dikarya</taxon>
        <taxon>Basidiomycota</taxon>
        <taxon>Agaricomycotina</taxon>
        <taxon>Agaricomycetes</taxon>
        <taxon>Agaricomycetidae</taxon>
        <taxon>Agaricales</taxon>
        <taxon>Marasmiineae</taxon>
        <taxon>Physalacriaceae</taxon>
        <taxon>Armillaria</taxon>
    </lineage>
</organism>
<name>A0AA39J932_9AGAR</name>
<keyword evidence="2" id="KW-1185">Reference proteome</keyword>
<dbReference type="EMBL" id="JAUEPT010000047">
    <property type="protein sequence ID" value="KAK0437652.1"/>
    <property type="molecule type" value="Genomic_DNA"/>
</dbReference>
<dbReference type="AlphaFoldDB" id="A0AA39J932"/>
<sequence>VLTPEIEQGPFYVKGGYVCSEISEFQLGASAYVDIRLIDISTWQPITDVYFDLWDCNAAGVY</sequence>
<dbReference type="PANTHER" id="PTHR34315">
    <property type="match status" value="1"/>
</dbReference>
<evidence type="ECO:0000313" key="1">
    <source>
        <dbReference type="EMBL" id="KAK0437652.1"/>
    </source>
</evidence>
<dbReference type="Proteomes" id="UP001175226">
    <property type="component" value="Unassembled WGS sequence"/>
</dbReference>
<reference evidence="1" key="1">
    <citation type="submission" date="2023-06" db="EMBL/GenBank/DDBJ databases">
        <authorList>
            <consortium name="Lawrence Berkeley National Laboratory"/>
            <person name="Ahrendt S."/>
            <person name="Sahu N."/>
            <person name="Indic B."/>
            <person name="Wong-Bajracharya J."/>
            <person name="Merenyi Z."/>
            <person name="Ke H.-M."/>
            <person name="Monk M."/>
            <person name="Kocsube S."/>
            <person name="Drula E."/>
            <person name="Lipzen A."/>
            <person name="Balint B."/>
            <person name="Henrissat B."/>
            <person name="Andreopoulos B."/>
            <person name="Martin F.M."/>
            <person name="Harder C.B."/>
            <person name="Rigling D."/>
            <person name="Ford K.L."/>
            <person name="Foster G.D."/>
            <person name="Pangilinan J."/>
            <person name="Papanicolaou A."/>
            <person name="Barry K."/>
            <person name="LaButti K."/>
            <person name="Viragh M."/>
            <person name="Koriabine M."/>
            <person name="Yan M."/>
            <person name="Riley R."/>
            <person name="Champramary S."/>
            <person name="Plett K.L."/>
            <person name="Tsai I.J."/>
            <person name="Slot J."/>
            <person name="Sipos G."/>
            <person name="Plett J."/>
            <person name="Nagy L.G."/>
            <person name="Grigoriev I.V."/>
        </authorList>
    </citation>
    <scope>NUCLEOTIDE SEQUENCE</scope>
    <source>
        <strain evidence="1">FPL87.14</strain>
    </source>
</reference>
<dbReference type="GO" id="GO:0005506">
    <property type="term" value="F:iron ion binding"/>
    <property type="evidence" value="ECO:0007669"/>
    <property type="project" value="InterPro"/>
</dbReference>
<feature type="non-terminal residue" evidence="1">
    <location>
        <position position="1"/>
    </location>
</feature>
<dbReference type="Gene3D" id="2.60.130.10">
    <property type="entry name" value="Aromatic compound dioxygenase"/>
    <property type="match status" value="1"/>
</dbReference>
<evidence type="ECO:0000313" key="2">
    <source>
        <dbReference type="Proteomes" id="UP001175226"/>
    </source>
</evidence>
<dbReference type="InterPro" id="IPR015889">
    <property type="entry name" value="Intradiol_dOase_core"/>
</dbReference>
<dbReference type="PANTHER" id="PTHR34315:SF1">
    <property type="entry name" value="INTRADIOL RING-CLEAVAGE DIOXYGENASES DOMAIN-CONTAINING PROTEIN-RELATED"/>
    <property type="match status" value="1"/>
</dbReference>